<sequence length="218" mass="25404">MIRESQKLRINTINNNLSKMTDLVKDQLNQSMLALKERDSKLADEIIKDDDKVDNLQRVIEEECIKFIATEQPLAKDLRRVFTASKIVTDLERMADHAVDICKIARKADSKTYISEAKKLWVMEEKIQNMINLALKAYLDRDADKAYDICKLDDEIDDLYKEVFKDTLVYIKDDESQVEVGTNLLFVSKYLERIGDHVTNICEWIIFSKKGEYVDLNE</sequence>
<comment type="function">
    <text evidence="1">Plays a role in the regulation of phosphate uptake.</text>
</comment>
<organism evidence="3 4">
    <name type="scientific">Clostridium sardiniense</name>
    <name type="common">Clostridium absonum</name>
    <dbReference type="NCBI Taxonomy" id="29369"/>
    <lineage>
        <taxon>Bacteria</taxon>
        <taxon>Bacillati</taxon>
        <taxon>Bacillota</taxon>
        <taxon>Clostridia</taxon>
        <taxon>Eubacteriales</taxon>
        <taxon>Clostridiaceae</taxon>
        <taxon>Clostridium</taxon>
    </lineage>
</organism>
<feature type="domain" description="PhoU" evidence="2">
    <location>
        <begin position="17"/>
        <end position="104"/>
    </location>
</feature>
<dbReference type="SUPFAM" id="SSF109755">
    <property type="entry name" value="PhoU-like"/>
    <property type="match status" value="1"/>
</dbReference>
<dbReference type="PIRSF" id="PIRSF003107">
    <property type="entry name" value="PhoU"/>
    <property type="match status" value="1"/>
</dbReference>
<accession>A0ABS7KY91</accession>
<reference evidence="3 4" key="1">
    <citation type="journal article" date="2021" name="Cell Host Microbe">
        <title>in vivo commensal control of Clostridioides difficile virulence.</title>
        <authorList>
            <person name="Girinathan B.P."/>
            <person name="Dibenedetto N."/>
            <person name="Worley J.N."/>
            <person name="Peltier J."/>
            <person name="Arrieta-Ortiz M.L."/>
            <person name="Rupa Christinal Immanuel S."/>
            <person name="Lavin R."/>
            <person name="Delaney M.L."/>
            <person name="Cummins C."/>
            <person name="Hoffmann M."/>
            <person name="Luo Y."/>
            <person name="Gonzalez-Escalona N."/>
            <person name="Allard M."/>
            <person name="Onderdonk A.B."/>
            <person name="Gerber G.K."/>
            <person name="Sonenshein A.L."/>
            <person name="Baliga N."/>
            <person name="Dupuy B."/>
            <person name="Bry L."/>
        </authorList>
    </citation>
    <scope>NUCLEOTIDE SEQUENCE [LARGE SCALE GENOMIC DNA]</scope>
    <source>
        <strain evidence="3 4">DSM 599</strain>
    </source>
</reference>
<evidence type="ECO:0000256" key="1">
    <source>
        <dbReference type="PIRNR" id="PIRNR003107"/>
    </source>
</evidence>
<name>A0ABS7KY91_CLOSR</name>
<comment type="similarity">
    <text evidence="1">Belongs to the PhoU family.</text>
</comment>
<dbReference type="RefSeq" id="WP_221860861.1">
    <property type="nucleotide sequence ID" value="NZ_JAIKTU010000006.1"/>
</dbReference>
<dbReference type="InterPro" id="IPR028366">
    <property type="entry name" value="PhoU"/>
</dbReference>
<dbReference type="NCBIfam" id="TIGR02135">
    <property type="entry name" value="phoU_full"/>
    <property type="match status" value="1"/>
</dbReference>
<evidence type="ECO:0000313" key="3">
    <source>
        <dbReference type="EMBL" id="MBY0755507.1"/>
    </source>
</evidence>
<dbReference type="InterPro" id="IPR038078">
    <property type="entry name" value="PhoU-like_sf"/>
</dbReference>
<gene>
    <name evidence="3" type="primary">phoU</name>
    <name evidence="3" type="ORF">K5V21_08555</name>
</gene>
<dbReference type="Proteomes" id="UP001299068">
    <property type="component" value="Unassembled WGS sequence"/>
</dbReference>
<dbReference type="EMBL" id="JAIKTU010000006">
    <property type="protein sequence ID" value="MBY0755507.1"/>
    <property type="molecule type" value="Genomic_DNA"/>
</dbReference>
<keyword evidence="4" id="KW-1185">Reference proteome</keyword>
<dbReference type="Gene3D" id="1.20.58.220">
    <property type="entry name" value="Phosphate transport system protein phou homolog 2, domain 2"/>
    <property type="match status" value="1"/>
</dbReference>
<dbReference type="PANTHER" id="PTHR42930:SF3">
    <property type="entry name" value="PHOSPHATE-SPECIFIC TRANSPORT SYSTEM ACCESSORY PROTEIN PHOU"/>
    <property type="match status" value="1"/>
</dbReference>
<evidence type="ECO:0000259" key="2">
    <source>
        <dbReference type="Pfam" id="PF01895"/>
    </source>
</evidence>
<keyword evidence="1" id="KW-0592">Phosphate transport</keyword>
<protein>
    <recommendedName>
        <fullName evidence="1">Phosphate-specific transport system accessory protein PhoU</fullName>
    </recommendedName>
</protein>
<evidence type="ECO:0000313" key="4">
    <source>
        <dbReference type="Proteomes" id="UP001299068"/>
    </source>
</evidence>
<dbReference type="InterPro" id="IPR026022">
    <property type="entry name" value="PhoU_dom"/>
</dbReference>
<keyword evidence="1" id="KW-0963">Cytoplasm</keyword>
<comment type="caution">
    <text evidence="3">The sequence shown here is derived from an EMBL/GenBank/DDBJ whole genome shotgun (WGS) entry which is preliminary data.</text>
</comment>
<comment type="subcellular location">
    <subcellularLocation>
        <location evidence="1">Cytoplasm</location>
    </subcellularLocation>
</comment>
<keyword evidence="1" id="KW-0813">Transport</keyword>
<dbReference type="Pfam" id="PF01895">
    <property type="entry name" value="PhoU"/>
    <property type="match status" value="2"/>
</dbReference>
<comment type="subunit">
    <text evidence="1">Homodimer.</text>
</comment>
<proteinExistence type="inferred from homology"/>
<dbReference type="PANTHER" id="PTHR42930">
    <property type="entry name" value="PHOSPHATE-SPECIFIC TRANSPORT SYSTEM ACCESSORY PROTEIN PHOU"/>
    <property type="match status" value="1"/>
</dbReference>
<feature type="domain" description="PhoU" evidence="2">
    <location>
        <begin position="123"/>
        <end position="205"/>
    </location>
</feature>